<organism evidence="1 2">
    <name type="scientific">Vibrio lentus</name>
    <dbReference type="NCBI Taxonomy" id="136468"/>
    <lineage>
        <taxon>Bacteria</taxon>
        <taxon>Pseudomonadati</taxon>
        <taxon>Pseudomonadota</taxon>
        <taxon>Gammaproteobacteria</taxon>
        <taxon>Vibrionales</taxon>
        <taxon>Vibrionaceae</taxon>
        <taxon>Vibrio</taxon>
    </lineage>
</organism>
<gene>
    <name evidence="1" type="ORF">BCT50_04620</name>
</gene>
<evidence type="ECO:0000313" key="2">
    <source>
        <dbReference type="Proteomes" id="UP000235554"/>
    </source>
</evidence>
<dbReference type="RefSeq" id="WP_065099872.1">
    <property type="nucleotide sequence ID" value="NZ_MCZJ01000013.1"/>
</dbReference>
<comment type="caution">
    <text evidence="1">The sequence shown here is derived from an EMBL/GenBank/DDBJ whole genome shotgun (WGS) entry which is preliminary data.</text>
</comment>
<reference evidence="2" key="1">
    <citation type="submission" date="2016-07" db="EMBL/GenBank/DDBJ databases">
        <title>Nontailed viruses are major unrecognized killers of bacteria in the ocean.</title>
        <authorList>
            <person name="Kauffman K."/>
            <person name="Hussain F."/>
            <person name="Yang J."/>
            <person name="Arevalo P."/>
            <person name="Brown J."/>
            <person name="Cutler M."/>
            <person name="Kelly L."/>
            <person name="Polz M.F."/>
        </authorList>
    </citation>
    <scope>NUCLEOTIDE SEQUENCE [LARGE SCALE GENOMIC DNA]</scope>
    <source>
        <strain evidence="2">10N.261.48.A1</strain>
    </source>
</reference>
<name>A0A855IQ70_9VIBR</name>
<dbReference type="Proteomes" id="UP000235554">
    <property type="component" value="Unassembled WGS sequence"/>
</dbReference>
<dbReference type="AlphaFoldDB" id="A0A855IQ70"/>
<evidence type="ECO:0000313" key="1">
    <source>
        <dbReference type="EMBL" id="PMM58719.1"/>
    </source>
</evidence>
<accession>A0A855IQ70</accession>
<proteinExistence type="predicted"/>
<dbReference type="EMBL" id="MCZJ01000013">
    <property type="protein sequence ID" value="PMM58719.1"/>
    <property type="molecule type" value="Genomic_DNA"/>
</dbReference>
<protein>
    <submittedName>
        <fullName evidence="1">Uncharacterized protein</fullName>
    </submittedName>
</protein>
<sequence length="87" mass="9517">MNTSSALVITVQTKSGTRFFCGFGKRQHVKTAWHIAGSKFFTSEALSDDVREVCDILTSKGKTFSVHVVKGLLEEPLDLATPLFVGK</sequence>